<reference evidence="11" key="2">
    <citation type="submission" date="2021-04" db="EMBL/GenBank/DDBJ databases">
        <authorList>
            <person name="Gilroy R."/>
        </authorList>
    </citation>
    <scope>NUCLEOTIDE SEQUENCE</scope>
    <source>
        <strain evidence="11">ChiBcec15-1070</strain>
    </source>
</reference>
<protein>
    <recommendedName>
        <fullName evidence="3">tRNA threonylcarbamoyladenosine biosynthesis protein TsaE</fullName>
    </recommendedName>
    <alternativeName>
        <fullName evidence="10">t(6)A37 threonylcarbamoyladenosine biosynthesis protein TsaE</fullName>
    </alternativeName>
</protein>
<comment type="caution">
    <text evidence="11">The sequence shown here is derived from an EMBL/GenBank/DDBJ whole genome shotgun (WGS) entry which is preliminary data.</text>
</comment>
<keyword evidence="7" id="KW-0547">Nucleotide-binding</keyword>
<sequence length="155" mass="17580">MKSITIKGLSDLPEAAEVLLSEAAARQASIIAFYGAMGAGKTTLIKEMCRQLGIDPQEVNSPSFAIVNVYEPQTATDDDERPKNPRFDGPVYHFDFYRIRSVEEAFDFGYEEYFFSGDLCLVEWPEKIEELIPEDALRVRLTALDEDTRVLEMED</sequence>
<evidence type="ECO:0000256" key="9">
    <source>
        <dbReference type="ARBA" id="ARBA00022842"/>
    </source>
</evidence>
<evidence type="ECO:0000256" key="5">
    <source>
        <dbReference type="ARBA" id="ARBA00022694"/>
    </source>
</evidence>
<accession>A0A9D1TXZ0</accession>
<dbReference type="PANTHER" id="PTHR33540">
    <property type="entry name" value="TRNA THREONYLCARBAMOYLADENOSINE BIOSYNTHESIS PROTEIN TSAE"/>
    <property type="match status" value="1"/>
</dbReference>
<comment type="similarity">
    <text evidence="2">Belongs to the TsaE family.</text>
</comment>
<keyword evidence="6" id="KW-0479">Metal-binding</keyword>
<reference evidence="11" key="1">
    <citation type="journal article" date="2021" name="PeerJ">
        <title>Extensive microbial diversity within the chicken gut microbiome revealed by metagenomics and culture.</title>
        <authorList>
            <person name="Gilroy R."/>
            <person name="Ravi A."/>
            <person name="Getino M."/>
            <person name="Pursley I."/>
            <person name="Horton D.L."/>
            <person name="Alikhan N.F."/>
            <person name="Baker D."/>
            <person name="Gharbi K."/>
            <person name="Hall N."/>
            <person name="Watson M."/>
            <person name="Adriaenssens E.M."/>
            <person name="Foster-Nyarko E."/>
            <person name="Jarju S."/>
            <person name="Secka A."/>
            <person name="Antonio M."/>
            <person name="Oren A."/>
            <person name="Chaudhuri R.R."/>
            <person name="La Ragione R."/>
            <person name="Hildebrand F."/>
            <person name="Pallen M.J."/>
        </authorList>
    </citation>
    <scope>NUCLEOTIDE SEQUENCE</scope>
    <source>
        <strain evidence="11">ChiBcec15-1070</strain>
    </source>
</reference>
<evidence type="ECO:0000256" key="3">
    <source>
        <dbReference type="ARBA" id="ARBA00019010"/>
    </source>
</evidence>
<dbReference type="SUPFAM" id="SSF52540">
    <property type="entry name" value="P-loop containing nucleoside triphosphate hydrolases"/>
    <property type="match status" value="1"/>
</dbReference>
<keyword evidence="9" id="KW-0460">Magnesium</keyword>
<evidence type="ECO:0000256" key="2">
    <source>
        <dbReference type="ARBA" id="ARBA00007599"/>
    </source>
</evidence>
<evidence type="ECO:0000256" key="10">
    <source>
        <dbReference type="ARBA" id="ARBA00032441"/>
    </source>
</evidence>
<evidence type="ECO:0000313" key="12">
    <source>
        <dbReference type="Proteomes" id="UP000823926"/>
    </source>
</evidence>
<keyword evidence="8" id="KW-0067">ATP-binding</keyword>
<evidence type="ECO:0000256" key="7">
    <source>
        <dbReference type="ARBA" id="ARBA00022741"/>
    </source>
</evidence>
<proteinExistence type="inferred from homology"/>
<evidence type="ECO:0000256" key="4">
    <source>
        <dbReference type="ARBA" id="ARBA00022490"/>
    </source>
</evidence>
<keyword evidence="4" id="KW-0963">Cytoplasm</keyword>
<keyword evidence="5" id="KW-0819">tRNA processing</keyword>
<dbReference type="NCBIfam" id="TIGR00150">
    <property type="entry name" value="T6A_YjeE"/>
    <property type="match status" value="1"/>
</dbReference>
<dbReference type="Proteomes" id="UP000823926">
    <property type="component" value="Unassembled WGS sequence"/>
</dbReference>
<dbReference type="Pfam" id="PF02367">
    <property type="entry name" value="TsaE"/>
    <property type="match status" value="1"/>
</dbReference>
<dbReference type="GO" id="GO:0002949">
    <property type="term" value="P:tRNA threonylcarbamoyladenosine modification"/>
    <property type="evidence" value="ECO:0007669"/>
    <property type="project" value="InterPro"/>
</dbReference>
<evidence type="ECO:0000256" key="6">
    <source>
        <dbReference type="ARBA" id="ARBA00022723"/>
    </source>
</evidence>
<dbReference type="EMBL" id="DXHL01000019">
    <property type="protein sequence ID" value="HIW10532.1"/>
    <property type="molecule type" value="Genomic_DNA"/>
</dbReference>
<comment type="subcellular location">
    <subcellularLocation>
        <location evidence="1">Cytoplasm</location>
    </subcellularLocation>
</comment>
<evidence type="ECO:0000313" key="11">
    <source>
        <dbReference type="EMBL" id="HIW10532.1"/>
    </source>
</evidence>
<dbReference type="AlphaFoldDB" id="A0A9D1TXZ0"/>
<organism evidence="11 12">
    <name type="scientific">Candidatus Rikenella faecigallinarum</name>
    <dbReference type="NCBI Taxonomy" id="2838745"/>
    <lineage>
        <taxon>Bacteria</taxon>
        <taxon>Pseudomonadati</taxon>
        <taxon>Bacteroidota</taxon>
        <taxon>Bacteroidia</taxon>
        <taxon>Bacteroidales</taxon>
        <taxon>Rikenellaceae</taxon>
        <taxon>Rikenella</taxon>
    </lineage>
</organism>
<dbReference type="Gene3D" id="3.40.50.300">
    <property type="entry name" value="P-loop containing nucleotide triphosphate hydrolases"/>
    <property type="match status" value="1"/>
</dbReference>
<dbReference type="InterPro" id="IPR003442">
    <property type="entry name" value="T6A_TsaE"/>
</dbReference>
<name>A0A9D1TXZ0_9BACT</name>
<dbReference type="GO" id="GO:0005737">
    <property type="term" value="C:cytoplasm"/>
    <property type="evidence" value="ECO:0007669"/>
    <property type="project" value="UniProtKB-SubCell"/>
</dbReference>
<dbReference type="PANTHER" id="PTHR33540:SF2">
    <property type="entry name" value="TRNA THREONYLCARBAMOYLADENOSINE BIOSYNTHESIS PROTEIN TSAE"/>
    <property type="match status" value="1"/>
</dbReference>
<dbReference type="InterPro" id="IPR027417">
    <property type="entry name" value="P-loop_NTPase"/>
</dbReference>
<evidence type="ECO:0000256" key="1">
    <source>
        <dbReference type="ARBA" id="ARBA00004496"/>
    </source>
</evidence>
<gene>
    <name evidence="11" type="primary">tsaE</name>
    <name evidence="11" type="ORF">H9888_03425</name>
</gene>
<evidence type="ECO:0000256" key="8">
    <source>
        <dbReference type="ARBA" id="ARBA00022840"/>
    </source>
</evidence>
<dbReference type="GO" id="GO:0046872">
    <property type="term" value="F:metal ion binding"/>
    <property type="evidence" value="ECO:0007669"/>
    <property type="project" value="UniProtKB-KW"/>
</dbReference>
<dbReference type="GO" id="GO:0005524">
    <property type="term" value="F:ATP binding"/>
    <property type="evidence" value="ECO:0007669"/>
    <property type="project" value="UniProtKB-KW"/>
</dbReference>